<feature type="domain" description="DRBM" evidence="3">
    <location>
        <begin position="285"/>
        <end position="360"/>
    </location>
</feature>
<accession>A0A9D4RTF1</accession>
<feature type="region of interest" description="Disordered" evidence="2">
    <location>
        <begin position="109"/>
        <end position="157"/>
    </location>
</feature>
<keyword evidence="1" id="KW-0694">RNA-binding</keyword>
<feature type="non-terminal residue" evidence="5">
    <location>
        <position position="766"/>
    </location>
</feature>
<dbReference type="SMART" id="SM00552">
    <property type="entry name" value="ADEAMc"/>
    <property type="match status" value="1"/>
</dbReference>
<evidence type="ECO:0000256" key="1">
    <source>
        <dbReference type="PROSITE-ProRule" id="PRU00266"/>
    </source>
</evidence>
<feature type="domain" description="DRBM" evidence="3">
    <location>
        <begin position="158"/>
        <end position="224"/>
    </location>
</feature>
<dbReference type="GO" id="GO:0003726">
    <property type="term" value="F:double-stranded RNA adenosine deaminase activity"/>
    <property type="evidence" value="ECO:0007669"/>
    <property type="project" value="TreeGrafter"/>
</dbReference>
<dbReference type="PROSITE" id="PS50141">
    <property type="entry name" value="A_DEAMIN_EDITASE"/>
    <property type="match status" value="1"/>
</dbReference>
<dbReference type="Gene3D" id="3.30.160.20">
    <property type="match status" value="3"/>
</dbReference>
<dbReference type="SUPFAM" id="SSF54768">
    <property type="entry name" value="dsRNA-binding domain-like"/>
    <property type="match status" value="3"/>
</dbReference>
<dbReference type="AlphaFoldDB" id="A0A9D4RTF1"/>
<reference evidence="5" key="1">
    <citation type="journal article" date="2019" name="bioRxiv">
        <title>The Genome of the Zebra Mussel, Dreissena polymorpha: A Resource for Invasive Species Research.</title>
        <authorList>
            <person name="McCartney M.A."/>
            <person name="Auch B."/>
            <person name="Kono T."/>
            <person name="Mallez S."/>
            <person name="Zhang Y."/>
            <person name="Obille A."/>
            <person name="Becker A."/>
            <person name="Abrahante J.E."/>
            <person name="Garbe J."/>
            <person name="Badalamenti J.P."/>
            <person name="Herman A."/>
            <person name="Mangelson H."/>
            <person name="Liachko I."/>
            <person name="Sullivan S."/>
            <person name="Sone E.D."/>
            <person name="Koren S."/>
            <person name="Silverstein K.A.T."/>
            <person name="Beckman K.B."/>
            <person name="Gohl D.M."/>
        </authorList>
    </citation>
    <scope>NUCLEOTIDE SEQUENCE</scope>
    <source>
        <strain evidence="5">Duluth1</strain>
        <tissue evidence="5">Whole animal</tissue>
    </source>
</reference>
<gene>
    <name evidence="5" type="ORF">DPMN_002014</name>
</gene>
<dbReference type="PROSITE" id="PS50137">
    <property type="entry name" value="DS_RBD"/>
    <property type="match status" value="3"/>
</dbReference>
<dbReference type="EMBL" id="JAIWYP010000001">
    <property type="protein sequence ID" value="KAH3878130.1"/>
    <property type="molecule type" value="Genomic_DNA"/>
</dbReference>
<feature type="compositionally biased region" description="Basic and acidic residues" evidence="2">
    <location>
        <begin position="520"/>
        <end position="531"/>
    </location>
</feature>
<feature type="domain" description="DRBM" evidence="3">
    <location>
        <begin position="11"/>
        <end position="99"/>
    </location>
</feature>
<dbReference type="PANTHER" id="PTHR10910:SF62">
    <property type="entry name" value="AT07585P-RELATED"/>
    <property type="match status" value="1"/>
</dbReference>
<sequence length="766" mass="84438">QAVALAKAEEDATSMIEEVKQDTQGAENLPTISNKNPTMLLNEKLKNLKYETLSETGDPHNKCWTVAVEIENQTFTGVGRNKKMAKQEAAKYALIKLYNILCVPEDLAGTNPPSSTDSTPMDSQGIDTQEGEGDMQGRKRGFPGAPGKPHKKLKGQPMPKNALMHLYELKPDLQYSVVSQTGPIHAPIFTMLCEVNGQTFTAQGSSKKAAKLAVAEQAMKSFVQFPNASDANAALGRQPMMNMDFTSDNAEIFIQHFDSNAVQPGNLHGENGSMGMGVMGPIPYKKGKALQNYEGKNPIMVLNELRPNLKYECISETGEKHTKQFTMAVTLDGVQFEGSARNKKLAKARAAQAALTQKFNLSFTWAPSAQPVNNSGETYSALADHVAKLVQDKFAQLTDNLTSQYARRKVLAGMVMTRGDNLEASRVLCVTSGTKCINGEHLSDQGMCVNDFHAEILSRRCVLRFLYSQLELLASGDESAKQESIFEPGEDGYKLKDGVKLHLYISTAPCGDSRIFSPHGKGEENEGGDKHPNRKARGQLRTKIESGEGTIPVKATVSVQTWDGVMQGERLLTMSCSDKIARWNLLGIQGALMGLYVGPIYIDSIILGSLYHSEHLQRALYNRLATIEGVEGPYRLNKPNLSGINNPEQRQLVKAPNFAVNWSEGDAELEIINMTTGKQEAGEESRLCKRELLKRFLRLQGRLQTRVEMTKKTSVYGELKAMNKQYHDTKNKMAEHFVKNGLGIWVKKPIEQDEFVVSEVNSLGGL</sequence>
<feature type="region of interest" description="Disordered" evidence="2">
    <location>
        <begin position="515"/>
        <end position="537"/>
    </location>
</feature>
<keyword evidence="6" id="KW-1185">Reference proteome</keyword>
<dbReference type="InterPro" id="IPR014720">
    <property type="entry name" value="dsRBD_dom"/>
</dbReference>
<dbReference type="Pfam" id="PF02137">
    <property type="entry name" value="A_deamin"/>
    <property type="match status" value="1"/>
</dbReference>
<dbReference type="GO" id="GO:0003725">
    <property type="term" value="F:double-stranded RNA binding"/>
    <property type="evidence" value="ECO:0007669"/>
    <property type="project" value="TreeGrafter"/>
</dbReference>
<feature type="compositionally biased region" description="Low complexity" evidence="2">
    <location>
        <begin position="110"/>
        <end position="120"/>
    </location>
</feature>
<organism evidence="5 6">
    <name type="scientific">Dreissena polymorpha</name>
    <name type="common">Zebra mussel</name>
    <name type="synonym">Mytilus polymorpha</name>
    <dbReference type="NCBI Taxonomy" id="45954"/>
    <lineage>
        <taxon>Eukaryota</taxon>
        <taxon>Metazoa</taxon>
        <taxon>Spiralia</taxon>
        <taxon>Lophotrochozoa</taxon>
        <taxon>Mollusca</taxon>
        <taxon>Bivalvia</taxon>
        <taxon>Autobranchia</taxon>
        <taxon>Heteroconchia</taxon>
        <taxon>Euheterodonta</taxon>
        <taxon>Imparidentia</taxon>
        <taxon>Neoheterodontei</taxon>
        <taxon>Myida</taxon>
        <taxon>Dreissenoidea</taxon>
        <taxon>Dreissenidae</taxon>
        <taxon>Dreissena</taxon>
    </lineage>
</organism>
<dbReference type="GO" id="GO:0005737">
    <property type="term" value="C:cytoplasm"/>
    <property type="evidence" value="ECO:0007669"/>
    <property type="project" value="TreeGrafter"/>
</dbReference>
<evidence type="ECO:0000259" key="4">
    <source>
        <dbReference type="PROSITE" id="PS50141"/>
    </source>
</evidence>
<dbReference type="GO" id="GO:0005730">
    <property type="term" value="C:nucleolus"/>
    <property type="evidence" value="ECO:0007669"/>
    <property type="project" value="TreeGrafter"/>
</dbReference>
<comment type="caution">
    <text evidence="5">The sequence shown here is derived from an EMBL/GenBank/DDBJ whole genome shotgun (WGS) entry which is preliminary data.</text>
</comment>
<dbReference type="Proteomes" id="UP000828390">
    <property type="component" value="Unassembled WGS sequence"/>
</dbReference>
<dbReference type="InterPro" id="IPR002466">
    <property type="entry name" value="A_deamin"/>
</dbReference>
<evidence type="ECO:0000256" key="2">
    <source>
        <dbReference type="SAM" id="MobiDB-lite"/>
    </source>
</evidence>
<feature type="domain" description="A to I editase" evidence="4">
    <location>
        <begin position="429"/>
        <end position="755"/>
    </location>
</feature>
<dbReference type="PANTHER" id="PTHR10910">
    <property type="entry name" value="EUKARYOTE SPECIFIC DSRNA BINDING PROTEIN"/>
    <property type="match status" value="1"/>
</dbReference>
<name>A0A9D4RTF1_DREPO</name>
<reference evidence="5" key="2">
    <citation type="submission" date="2020-11" db="EMBL/GenBank/DDBJ databases">
        <authorList>
            <person name="McCartney M.A."/>
            <person name="Auch B."/>
            <person name="Kono T."/>
            <person name="Mallez S."/>
            <person name="Becker A."/>
            <person name="Gohl D.M."/>
            <person name="Silverstein K.A.T."/>
            <person name="Koren S."/>
            <person name="Bechman K.B."/>
            <person name="Herman A."/>
            <person name="Abrahante J.E."/>
            <person name="Garbe J."/>
        </authorList>
    </citation>
    <scope>NUCLEOTIDE SEQUENCE</scope>
    <source>
        <strain evidence="5">Duluth1</strain>
        <tissue evidence="5">Whole animal</tissue>
    </source>
</reference>
<dbReference type="SMART" id="SM00358">
    <property type="entry name" value="DSRM"/>
    <property type="match status" value="3"/>
</dbReference>
<dbReference type="GO" id="GO:0006382">
    <property type="term" value="P:adenosine to inosine editing"/>
    <property type="evidence" value="ECO:0007669"/>
    <property type="project" value="TreeGrafter"/>
</dbReference>
<evidence type="ECO:0000313" key="6">
    <source>
        <dbReference type="Proteomes" id="UP000828390"/>
    </source>
</evidence>
<protein>
    <submittedName>
        <fullName evidence="5">Uncharacterized protein</fullName>
    </submittedName>
</protein>
<dbReference type="Pfam" id="PF00035">
    <property type="entry name" value="dsrm"/>
    <property type="match status" value="3"/>
</dbReference>
<dbReference type="GO" id="GO:0008251">
    <property type="term" value="F:tRNA-specific adenosine deaminase activity"/>
    <property type="evidence" value="ECO:0007669"/>
    <property type="project" value="TreeGrafter"/>
</dbReference>
<dbReference type="GO" id="GO:0006396">
    <property type="term" value="P:RNA processing"/>
    <property type="evidence" value="ECO:0007669"/>
    <property type="project" value="InterPro"/>
</dbReference>
<proteinExistence type="predicted"/>
<evidence type="ECO:0000259" key="3">
    <source>
        <dbReference type="PROSITE" id="PS50137"/>
    </source>
</evidence>
<evidence type="ECO:0000313" key="5">
    <source>
        <dbReference type="EMBL" id="KAH3878130.1"/>
    </source>
</evidence>